<evidence type="ECO:0000313" key="2">
    <source>
        <dbReference type="Proteomes" id="UP000276133"/>
    </source>
</evidence>
<evidence type="ECO:0000313" key="1">
    <source>
        <dbReference type="EMBL" id="RNA23429.1"/>
    </source>
</evidence>
<accession>A0A3M7RIV9</accession>
<organism evidence="1 2">
    <name type="scientific">Brachionus plicatilis</name>
    <name type="common">Marine rotifer</name>
    <name type="synonym">Brachionus muelleri</name>
    <dbReference type="NCBI Taxonomy" id="10195"/>
    <lineage>
        <taxon>Eukaryota</taxon>
        <taxon>Metazoa</taxon>
        <taxon>Spiralia</taxon>
        <taxon>Gnathifera</taxon>
        <taxon>Rotifera</taxon>
        <taxon>Eurotatoria</taxon>
        <taxon>Monogononta</taxon>
        <taxon>Pseudotrocha</taxon>
        <taxon>Ploima</taxon>
        <taxon>Brachionidae</taxon>
        <taxon>Brachionus</taxon>
    </lineage>
</organism>
<dbReference type="EMBL" id="REGN01003291">
    <property type="protein sequence ID" value="RNA23429.1"/>
    <property type="molecule type" value="Genomic_DNA"/>
</dbReference>
<name>A0A3M7RIV9_BRAPC</name>
<proteinExistence type="predicted"/>
<dbReference type="AlphaFoldDB" id="A0A3M7RIV9"/>
<reference evidence="1 2" key="1">
    <citation type="journal article" date="2018" name="Sci. Rep.">
        <title>Genomic signatures of local adaptation to the degree of environmental predictability in rotifers.</title>
        <authorList>
            <person name="Franch-Gras L."/>
            <person name="Hahn C."/>
            <person name="Garcia-Roger E.M."/>
            <person name="Carmona M.J."/>
            <person name="Serra M."/>
            <person name="Gomez A."/>
        </authorList>
    </citation>
    <scope>NUCLEOTIDE SEQUENCE [LARGE SCALE GENOMIC DNA]</scope>
    <source>
        <strain evidence="1">HYR1</strain>
    </source>
</reference>
<dbReference type="Proteomes" id="UP000276133">
    <property type="component" value="Unassembled WGS sequence"/>
</dbReference>
<protein>
    <submittedName>
        <fullName evidence="1">Uncharacterized protein</fullName>
    </submittedName>
</protein>
<sequence>MLPLLSNCSDFCGFHRLCSKRLIVVNRLCDIGLVVLLVSLLNHNYILAVDNFCLKYTLDHHQIGSSIFQHCDGTMINFFQYETHIFHKIL</sequence>
<comment type="caution">
    <text evidence="1">The sequence shown here is derived from an EMBL/GenBank/DDBJ whole genome shotgun (WGS) entry which is preliminary data.</text>
</comment>
<keyword evidence="2" id="KW-1185">Reference proteome</keyword>
<gene>
    <name evidence="1" type="ORF">BpHYR1_052850</name>
</gene>